<keyword evidence="1" id="KW-0472">Membrane</keyword>
<sequence>MTTPADAAEAHRIGPRRLLTLLSGRAAFRLLLYGSAGVLVAAWSREDFNRYAAAVGAVGWLSMVVQSGPEKAALALIPRARRTRDQLAGMLRTAVAYVPLPFTAAAVAALLISPGSTVTVYLLAVAYYVGLGCGMLGVAVHRALGGYARDTVHFTLLGVGMIGLAGLAFAVSIPPVAYLTGLLALVTALNVA</sequence>
<feature type="non-terminal residue" evidence="2">
    <location>
        <position position="192"/>
    </location>
</feature>
<gene>
    <name evidence="2" type="ORF">OUY22_33845</name>
</gene>
<evidence type="ECO:0000256" key="1">
    <source>
        <dbReference type="SAM" id="Phobius"/>
    </source>
</evidence>
<accession>A0ABT4SMF3</accession>
<feature type="transmembrane region" description="Helical" evidence="1">
    <location>
        <begin position="50"/>
        <end position="68"/>
    </location>
</feature>
<feature type="transmembrane region" description="Helical" evidence="1">
    <location>
        <begin position="26"/>
        <end position="44"/>
    </location>
</feature>
<reference evidence="2" key="1">
    <citation type="submission" date="2022-11" db="EMBL/GenBank/DDBJ databases">
        <title>Nonomuraea corallina sp. nov., a new species of the genus Nonomuraea isolated from sea side sediment in Thai sea.</title>
        <authorList>
            <person name="Ngamcharungchit C."/>
            <person name="Matsumoto A."/>
            <person name="Suriyachadkun C."/>
            <person name="Panbangred W."/>
            <person name="Inahashi Y."/>
            <person name="Intra B."/>
        </authorList>
    </citation>
    <scope>NUCLEOTIDE SEQUENCE</scope>
    <source>
        <strain evidence="2">MCN248</strain>
    </source>
</reference>
<evidence type="ECO:0000313" key="3">
    <source>
        <dbReference type="Proteomes" id="UP001144036"/>
    </source>
</evidence>
<feature type="transmembrane region" description="Helical" evidence="1">
    <location>
        <begin position="89"/>
        <end position="112"/>
    </location>
</feature>
<dbReference type="Proteomes" id="UP001144036">
    <property type="component" value="Unassembled WGS sequence"/>
</dbReference>
<feature type="transmembrane region" description="Helical" evidence="1">
    <location>
        <begin position="118"/>
        <end position="140"/>
    </location>
</feature>
<evidence type="ECO:0008006" key="4">
    <source>
        <dbReference type="Google" id="ProtNLM"/>
    </source>
</evidence>
<dbReference type="EMBL" id="JAPNNL010000233">
    <property type="protein sequence ID" value="MDA0638416.1"/>
    <property type="molecule type" value="Genomic_DNA"/>
</dbReference>
<keyword evidence="1" id="KW-0812">Transmembrane</keyword>
<keyword evidence="1" id="KW-1133">Transmembrane helix</keyword>
<protein>
    <recommendedName>
        <fullName evidence="4">ABC transporter permease</fullName>
    </recommendedName>
</protein>
<comment type="caution">
    <text evidence="2">The sequence shown here is derived from an EMBL/GenBank/DDBJ whole genome shotgun (WGS) entry which is preliminary data.</text>
</comment>
<name>A0ABT4SMF3_9ACTN</name>
<evidence type="ECO:0000313" key="2">
    <source>
        <dbReference type="EMBL" id="MDA0638416.1"/>
    </source>
</evidence>
<dbReference type="RefSeq" id="WP_270159353.1">
    <property type="nucleotide sequence ID" value="NZ_JAPNNL010000233.1"/>
</dbReference>
<keyword evidence="3" id="KW-1185">Reference proteome</keyword>
<organism evidence="2 3">
    <name type="scientific">Nonomuraea corallina</name>
    <dbReference type="NCBI Taxonomy" id="2989783"/>
    <lineage>
        <taxon>Bacteria</taxon>
        <taxon>Bacillati</taxon>
        <taxon>Actinomycetota</taxon>
        <taxon>Actinomycetes</taxon>
        <taxon>Streptosporangiales</taxon>
        <taxon>Streptosporangiaceae</taxon>
        <taxon>Nonomuraea</taxon>
    </lineage>
</organism>
<proteinExistence type="predicted"/>
<feature type="transmembrane region" description="Helical" evidence="1">
    <location>
        <begin position="152"/>
        <end position="173"/>
    </location>
</feature>